<dbReference type="Proteomes" id="UP000185109">
    <property type="component" value="Plasmid pRsp8C3c"/>
</dbReference>
<keyword evidence="2" id="KW-0614">Plasmid</keyword>
<proteinExistence type="predicted"/>
<evidence type="ECO:0000313" key="2">
    <source>
        <dbReference type="EMBL" id="APO79522.1"/>
    </source>
</evidence>
<geneLocation type="plasmid" evidence="3">
    <name>prsp8c3c</name>
</geneLocation>
<dbReference type="EMBL" id="CP017244">
    <property type="protein sequence ID" value="APO79522.1"/>
    <property type="molecule type" value="Genomic_DNA"/>
</dbReference>
<protein>
    <submittedName>
        <fullName evidence="2">Uncharacterized protein</fullName>
    </submittedName>
</protein>
<evidence type="ECO:0000313" key="3">
    <source>
        <dbReference type="Proteomes" id="UP000185109"/>
    </source>
</evidence>
<gene>
    <name evidence="2" type="ORF">AM571_PC01791</name>
</gene>
<organism evidence="2 3">
    <name type="scientific">Rhizobium etli 8C-3</name>
    <dbReference type="NCBI Taxonomy" id="538025"/>
    <lineage>
        <taxon>Bacteria</taxon>
        <taxon>Pseudomonadati</taxon>
        <taxon>Pseudomonadota</taxon>
        <taxon>Alphaproteobacteria</taxon>
        <taxon>Hyphomicrobiales</taxon>
        <taxon>Rhizobiaceae</taxon>
        <taxon>Rhizobium/Agrobacterium group</taxon>
        <taxon>Rhizobium</taxon>
    </lineage>
</organism>
<dbReference type="AlphaFoldDB" id="A0A1L5PHC7"/>
<evidence type="ECO:0000256" key="1">
    <source>
        <dbReference type="SAM" id="MobiDB-lite"/>
    </source>
</evidence>
<name>A0A1L5PHC7_RHIET</name>
<sequence length="51" mass="5716">MVFALVGLPRPFSRLRSPARMLVAKSGNTKHNKRQDQLSAMPTPTTPLQRL</sequence>
<accession>A0A1L5PHC7</accession>
<reference evidence="2 3" key="1">
    <citation type="submission" date="2016-09" db="EMBL/GenBank/DDBJ databases">
        <title>The complete genome sequences of Rhizobium gallicum, symbiovars gallicum and phaseoli, symbionts associated to common bean (Phaseolus vulgaris).</title>
        <authorList>
            <person name="Bustos P."/>
            <person name="Santamaria R.I."/>
            <person name="Perez-Carrascal O.M."/>
            <person name="Juarez S."/>
            <person name="Lozano L."/>
            <person name="Martinez-Flores I."/>
            <person name="Martinez-Romero E."/>
            <person name="Cevallos M."/>
            <person name="Romero D."/>
            <person name="Davila G."/>
            <person name="Gonzalez V."/>
        </authorList>
    </citation>
    <scope>NUCLEOTIDE SEQUENCE [LARGE SCALE GENOMIC DNA]</scope>
    <source>
        <strain evidence="2 3">8C-3</strain>
        <plasmid evidence="3">Plasmid prsp8c3c</plasmid>
    </source>
</reference>
<feature type="region of interest" description="Disordered" evidence="1">
    <location>
        <begin position="26"/>
        <end position="51"/>
    </location>
</feature>
<feature type="compositionally biased region" description="Polar residues" evidence="1">
    <location>
        <begin position="37"/>
        <end position="51"/>
    </location>
</feature>